<evidence type="ECO:0000256" key="1">
    <source>
        <dbReference type="ARBA" id="ARBA00011975"/>
    </source>
</evidence>
<feature type="region of interest" description="Disordered" evidence="7">
    <location>
        <begin position="521"/>
        <end position="547"/>
    </location>
</feature>
<dbReference type="GO" id="GO:0003677">
    <property type="term" value="F:DNA binding"/>
    <property type="evidence" value="ECO:0007669"/>
    <property type="project" value="TreeGrafter"/>
</dbReference>
<accession>A0A1Y5HZ45</accession>
<dbReference type="InterPro" id="IPR050390">
    <property type="entry name" value="C5-Methyltransferase"/>
</dbReference>
<organism evidence="9">
    <name type="scientific">Ostreococcus tauri</name>
    <name type="common">Marine green alga</name>
    <dbReference type="NCBI Taxonomy" id="70448"/>
    <lineage>
        <taxon>Eukaryota</taxon>
        <taxon>Viridiplantae</taxon>
        <taxon>Chlorophyta</taxon>
        <taxon>Mamiellophyceae</taxon>
        <taxon>Mamiellales</taxon>
        <taxon>Bathycoccaceae</taxon>
        <taxon>Ostreococcus</taxon>
    </lineage>
</organism>
<evidence type="ECO:0000313" key="9">
    <source>
        <dbReference type="EMBL" id="OUS41707.1"/>
    </source>
</evidence>
<dbReference type="InterPro" id="IPR001525">
    <property type="entry name" value="C5_MeTfrase"/>
</dbReference>
<evidence type="ECO:0000256" key="3">
    <source>
        <dbReference type="ARBA" id="ARBA00022679"/>
    </source>
</evidence>
<dbReference type="PANTHER" id="PTHR10629">
    <property type="entry name" value="CYTOSINE-SPECIFIC METHYLTRANSFERASE"/>
    <property type="match status" value="1"/>
</dbReference>
<gene>
    <name evidence="9" type="ORF">BE221DRAFT_202293</name>
</gene>
<dbReference type="NCBIfam" id="TIGR00675">
    <property type="entry name" value="dcm"/>
    <property type="match status" value="1"/>
</dbReference>
<feature type="domain" description="Single CXXC unit" evidence="8">
    <location>
        <begin position="509"/>
        <end position="556"/>
    </location>
</feature>
<dbReference type="InterPro" id="IPR029063">
    <property type="entry name" value="SAM-dependent_MTases_sf"/>
</dbReference>
<dbReference type="EMBL" id="KZ155840">
    <property type="protein sequence ID" value="OUS41707.1"/>
    <property type="molecule type" value="Genomic_DNA"/>
</dbReference>
<sequence>MPSLRVASLFAGIGGFDVGLERAGHRVVLQVEKDPRCRRVLARRFPDVALVHNVAEVLPHALDGVDLLVAGFPCNDCSFENPTRPGLRYGHSTRLVRHVFRLLAERRVPWVLLENVVGLLRWHFRGEEDQPPAIEYIVSEFERLGYRWAYRVVDLLAFGVPHKRRRVFIVASVHGDPRDVVLSQDTDCRGACETYVARAREVSGRSNERTQCYDCFNASRDDDDTFGTRIRTACVDLGETRRAPLLDICQCLTTSNGRRTCVIAREHADATPSMRALAIEDAERLMGFEPGHTAPCARTSSVDDAGFTSHATHAVSARFSLLGAACAVQHSEWLGERLRAPYATKFLHHAASTPFETPCAVDERRDGVQSDVHRRQRTVRTSWPLAAYNVFDSLDDDDDDDVSARRAARRRAPSTLSESPILRAFVPLGEFLTHTHVRDEVDRETRVAYRKRLRESGHDDVDDLVRVALDDDPRGRGVDSRRDDENAPRSSERDASNHRRAVEWSMRKVASCGACASCRRSDKDASRAPSRTRPRGPRDKKSTADASSTCVRVRVIAPLARAGHVGAALAMTGRRAVGRRVRVFWELDDAFFPGTLAAFDARAYAYRIEYDDGDVETSFEPWREVVSLVK</sequence>
<dbReference type="Pfam" id="PF15626">
    <property type="entry name" value="mono-CXXC"/>
    <property type="match status" value="1"/>
</dbReference>
<feature type="active site" evidence="5">
    <location>
        <position position="74"/>
    </location>
</feature>
<dbReference type="PANTHER" id="PTHR10629:SF50">
    <property type="entry name" value="DNA (CYTOSINE-5)-METHYLTRANSFERASE CMT3"/>
    <property type="match status" value="1"/>
</dbReference>
<dbReference type="GO" id="GO:0005634">
    <property type="term" value="C:nucleus"/>
    <property type="evidence" value="ECO:0007669"/>
    <property type="project" value="TreeGrafter"/>
</dbReference>
<dbReference type="AlphaFoldDB" id="A0A1Y5HZ45"/>
<evidence type="ECO:0000259" key="8">
    <source>
        <dbReference type="Pfam" id="PF15626"/>
    </source>
</evidence>
<keyword evidence="3 5" id="KW-0808">Transferase</keyword>
<dbReference type="PRINTS" id="PR00105">
    <property type="entry name" value="C5METTRFRASE"/>
</dbReference>
<evidence type="ECO:0000256" key="5">
    <source>
        <dbReference type="PROSITE-ProRule" id="PRU01016"/>
    </source>
</evidence>
<dbReference type="Gene3D" id="3.40.50.150">
    <property type="entry name" value="Vaccinia Virus protein VP39"/>
    <property type="match status" value="1"/>
</dbReference>
<dbReference type="SUPFAM" id="SSF53335">
    <property type="entry name" value="S-adenosyl-L-methionine-dependent methyltransferases"/>
    <property type="match status" value="1"/>
</dbReference>
<evidence type="ECO:0000256" key="6">
    <source>
        <dbReference type="RuleBase" id="RU000416"/>
    </source>
</evidence>
<keyword evidence="2 5" id="KW-0489">Methyltransferase</keyword>
<dbReference type="EC" id="2.1.1.37" evidence="1"/>
<dbReference type="InterPro" id="IPR039479">
    <property type="entry name" value="Mono-CXXC"/>
</dbReference>
<evidence type="ECO:0000256" key="2">
    <source>
        <dbReference type="ARBA" id="ARBA00022603"/>
    </source>
</evidence>
<name>A0A1Y5HZ45_OSTTA</name>
<dbReference type="Proteomes" id="UP000195557">
    <property type="component" value="Unassembled WGS sequence"/>
</dbReference>
<evidence type="ECO:0000256" key="7">
    <source>
        <dbReference type="SAM" id="MobiDB-lite"/>
    </source>
</evidence>
<evidence type="ECO:0000256" key="4">
    <source>
        <dbReference type="ARBA" id="ARBA00022691"/>
    </source>
</evidence>
<dbReference type="GO" id="GO:0044027">
    <property type="term" value="P:negative regulation of gene expression via chromosomal CpG island methylation"/>
    <property type="evidence" value="ECO:0007669"/>
    <property type="project" value="TreeGrafter"/>
</dbReference>
<keyword evidence="4 5" id="KW-0949">S-adenosyl-L-methionine</keyword>
<dbReference type="GO" id="GO:0032259">
    <property type="term" value="P:methylation"/>
    <property type="evidence" value="ECO:0007669"/>
    <property type="project" value="UniProtKB-KW"/>
</dbReference>
<comment type="similarity">
    <text evidence="5 6">Belongs to the class I-like SAM-binding methyltransferase superfamily. C5-methyltransferase family.</text>
</comment>
<dbReference type="eggNOG" id="ENOG502SG13">
    <property type="taxonomic scope" value="Eukaryota"/>
</dbReference>
<dbReference type="Gene3D" id="2.30.30.140">
    <property type="match status" value="1"/>
</dbReference>
<dbReference type="Pfam" id="PF00145">
    <property type="entry name" value="DNA_methylase"/>
    <property type="match status" value="1"/>
</dbReference>
<dbReference type="PROSITE" id="PS51679">
    <property type="entry name" value="SAM_MT_C5"/>
    <property type="match status" value="1"/>
</dbReference>
<proteinExistence type="inferred from homology"/>
<protein>
    <recommendedName>
        <fullName evidence="1">DNA (cytosine-5-)-methyltransferase</fullName>
        <ecNumber evidence="1">2.1.1.37</ecNumber>
    </recommendedName>
</protein>
<feature type="region of interest" description="Disordered" evidence="7">
    <location>
        <begin position="464"/>
        <end position="500"/>
    </location>
</feature>
<dbReference type="GO" id="GO:0003886">
    <property type="term" value="F:DNA (cytosine-5-)-methyltransferase activity"/>
    <property type="evidence" value="ECO:0007669"/>
    <property type="project" value="UniProtKB-EC"/>
</dbReference>
<reference evidence="9" key="1">
    <citation type="submission" date="2017-04" db="EMBL/GenBank/DDBJ databases">
        <title>Population genomics of picophytoplankton unveils novel chromosome hypervariability.</title>
        <authorList>
            <consortium name="DOE Joint Genome Institute"/>
            <person name="Blanc-Mathieu R."/>
            <person name="Krasovec M."/>
            <person name="Hebrard M."/>
            <person name="Yau S."/>
            <person name="Desgranges E."/>
            <person name="Martin J."/>
            <person name="Schackwitz W."/>
            <person name="Kuo A."/>
            <person name="Salin G."/>
            <person name="Donnadieu C."/>
            <person name="Desdevises Y."/>
            <person name="Sanchez-Ferandin S."/>
            <person name="Moreau H."/>
            <person name="Rivals E."/>
            <person name="Grigoriev I.V."/>
            <person name="Grimsley N."/>
            <person name="Eyre-Walker A."/>
            <person name="Piganeau G."/>
        </authorList>
    </citation>
    <scope>NUCLEOTIDE SEQUENCE [LARGE SCALE GENOMIC DNA]</scope>
    <source>
        <strain evidence="9">RCC 1115</strain>
    </source>
</reference>